<dbReference type="Gene3D" id="3.90.1150.10">
    <property type="entry name" value="Aspartate Aminotransferase, domain 1"/>
    <property type="match status" value="1"/>
</dbReference>
<dbReference type="Pfam" id="PF00266">
    <property type="entry name" value="Aminotran_5"/>
    <property type="match status" value="1"/>
</dbReference>
<feature type="domain" description="Aminotransferase class V" evidence="2">
    <location>
        <begin position="2"/>
        <end position="135"/>
    </location>
</feature>
<keyword evidence="1" id="KW-0663">Pyridoxal phosphate</keyword>
<organism evidence="3">
    <name type="scientific">bioreactor metagenome</name>
    <dbReference type="NCBI Taxonomy" id="1076179"/>
    <lineage>
        <taxon>unclassified sequences</taxon>
        <taxon>metagenomes</taxon>
        <taxon>ecological metagenomes</taxon>
    </lineage>
</organism>
<evidence type="ECO:0000313" key="3">
    <source>
        <dbReference type="EMBL" id="MPN25938.1"/>
    </source>
</evidence>
<evidence type="ECO:0000256" key="1">
    <source>
        <dbReference type="ARBA" id="ARBA00022898"/>
    </source>
</evidence>
<evidence type="ECO:0000259" key="2">
    <source>
        <dbReference type="Pfam" id="PF00266"/>
    </source>
</evidence>
<name>A0A645GG94_9ZZZZ</name>
<protein>
    <submittedName>
        <fullName evidence="3">Cysteine desulfurase</fullName>
        <ecNumber evidence="3">2.8.1.7</ecNumber>
    </submittedName>
</protein>
<keyword evidence="3" id="KW-0808">Transferase</keyword>
<dbReference type="InterPro" id="IPR000192">
    <property type="entry name" value="Aminotrans_V_dom"/>
</dbReference>
<dbReference type="AlphaFoldDB" id="A0A645GG94"/>
<dbReference type="PANTHER" id="PTHR43586">
    <property type="entry name" value="CYSTEINE DESULFURASE"/>
    <property type="match status" value="1"/>
</dbReference>
<dbReference type="InterPro" id="IPR015422">
    <property type="entry name" value="PyrdxlP-dep_Trfase_small"/>
</dbReference>
<accession>A0A645GG94</accession>
<dbReference type="GO" id="GO:0031071">
    <property type="term" value="F:cysteine desulfurase activity"/>
    <property type="evidence" value="ECO:0007669"/>
    <property type="project" value="UniProtKB-EC"/>
</dbReference>
<dbReference type="InterPro" id="IPR015424">
    <property type="entry name" value="PyrdxlP-dep_Trfase"/>
</dbReference>
<dbReference type="SUPFAM" id="SSF53383">
    <property type="entry name" value="PLP-dependent transferases"/>
    <property type="match status" value="1"/>
</dbReference>
<dbReference type="EC" id="2.8.1.7" evidence="3"/>
<sequence length="170" mass="19377">MGVLALVAAIKTLMKAGLEQISQYESGLIHYAIQGLKKISDITLYGYCKAHDPRVSLISLNMKGIYHEQLAEILSLEAGIAVRNGLFCAHPYVMRIMGCDDELITYYQTYENVQIPGLVRISFGLYNNFQEIDVLLAALQHISRHKQYYKEKYKQLAQNERCDFKGSLYC</sequence>
<dbReference type="PANTHER" id="PTHR43586:SF8">
    <property type="entry name" value="CYSTEINE DESULFURASE 1, CHLOROPLASTIC"/>
    <property type="match status" value="1"/>
</dbReference>
<gene>
    <name evidence="3" type="primary">sufS_50</name>
    <name evidence="3" type="ORF">SDC9_173359</name>
</gene>
<dbReference type="EMBL" id="VSSQ01075306">
    <property type="protein sequence ID" value="MPN25938.1"/>
    <property type="molecule type" value="Genomic_DNA"/>
</dbReference>
<reference evidence="3" key="1">
    <citation type="submission" date="2019-08" db="EMBL/GenBank/DDBJ databases">
        <authorList>
            <person name="Kucharzyk K."/>
            <person name="Murdoch R.W."/>
            <person name="Higgins S."/>
            <person name="Loffler F."/>
        </authorList>
    </citation>
    <scope>NUCLEOTIDE SEQUENCE</scope>
</reference>
<comment type="caution">
    <text evidence="3">The sequence shown here is derived from an EMBL/GenBank/DDBJ whole genome shotgun (WGS) entry which is preliminary data.</text>
</comment>
<proteinExistence type="predicted"/>